<organism evidence="1 2">
    <name type="scientific">Arthrobacter cryoconiti</name>
    <dbReference type="NCBI Taxonomy" id="748907"/>
    <lineage>
        <taxon>Bacteria</taxon>
        <taxon>Bacillati</taxon>
        <taxon>Actinomycetota</taxon>
        <taxon>Actinomycetes</taxon>
        <taxon>Micrococcales</taxon>
        <taxon>Micrococcaceae</taxon>
        <taxon>Arthrobacter</taxon>
    </lineage>
</organism>
<protein>
    <submittedName>
        <fullName evidence="1">AAA family ATPase</fullName>
    </submittedName>
</protein>
<evidence type="ECO:0000313" key="2">
    <source>
        <dbReference type="Proteomes" id="UP001595773"/>
    </source>
</evidence>
<dbReference type="Pfam" id="PF13671">
    <property type="entry name" value="AAA_33"/>
    <property type="match status" value="1"/>
</dbReference>
<dbReference type="InterPro" id="IPR027417">
    <property type="entry name" value="P-loop_NTPase"/>
</dbReference>
<keyword evidence="2" id="KW-1185">Reference proteome</keyword>
<reference evidence="2" key="1">
    <citation type="journal article" date="2019" name="Int. J. Syst. Evol. Microbiol.">
        <title>The Global Catalogue of Microorganisms (GCM) 10K type strain sequencing project: providing services to taxonomists for standard genome sequencing and annotation.</title>
        <authorList>
            <consortium name="The Broad Institute Genomics Platform"/>
            <consortium name="The Broad Institute Genome Sequencing Center for Infectious Disease"/>
            <person name="Wu L."/>
            <person name="Ma J."/>
        </authorList>
    </citation>
    <scope>NUCLEOTIDE SEQUENCE [LARGE SCALE GENOMIC DNA]</scope>
    <source>
        <strain evidence="2">CGMCC 1.10698</strain>
    </source>
</reference>
<proteinExistence type="predicted"/>
<dbReference type="SUPFAM" id="SSF52540">
    <property type="entry name" value="P-loop containing nucleoside triphosphate hydrolases"/>
    <property type="match status" value="1"/>
</dbReference>
<dbReference type="Proteomes" id="UP001595773">
    <property type="component" value="Unassembled WGS sequence"/>
</dbReference>
<comment type="caution">
    <text evidence="1">The sequence shown here is derived from an EMBL/GenBank/DDBJ whole genome shotgun (WGS) entry which is preliminary data.</text>
</comment>
<dbReference type="Gene3D" id="3.40.50.300">
    <property type="entry name" value="P-loop containing nucleotide triphosphate hydrolases"/>
    <property type="match status" value="1"/>
</dbReference>
<gene>
    <name evidence="1" type="ORF">ACFOW9_06395</name>
</gene>
<evidence type="ECO:0000313" key="1">
    <source>
        <dbReference type="EMBL" id="MFC4265226.1"/>
    </source>
</evidence>
<name>A0ABV8QZF5_9MICC</name>
<sequence length="177" mass="19783">MATLVVLRGNSGSGKSTVARALQRELGAVWIEQDHFRRVILGEHGNYSPLSVVLIEQAAAQSLVHGRTVVMDGIFNSSGYSESLRRLRDGHDGPSLFYSYDLTFDETLRRHQSRPGKVADFGEPQMRGWYHGWNPLDGITEQRITAQESLAQITRRIASDIMAATTTNRRDIGQDEI</sequence>
<dbReference type="RefSeq" id="WP_230067252.1">
    <property type="nucleotide sequence ID" value="NZ_BAABLL010000003.1"/>
</dbReference>
<dbReference type="EMBL" id="JBHSCQ010000006">
    <property type="protein sequence ID" value="MFC4265226.1"/>
    <property type="molecule type" value="Genomic_DNA"/>
</dbReference>
<accession>A0ABV8QZF5</accession>